<evidence type="ECO:0000256" key="1">
    <source>
        <dbReference type="SAM" id="MobiDB-lite"/>
    </source>
</evidence>
<organism evidence="2 3">
    <name type="scientific">Domibacillus enclensis</name>
    <dbReference type="NCBI Taxonomy" id="1017273"/>
    <lineage>
        <taxon>Bacteria</taxon>
        <taxon>Bacillati</taxon>
        <taxon>Bacillota</taxon>
        <taxon>Bacilli</taxon>
        <taxon>Bacillales</taxon>
        <taxon>Bacillaceae</taxon>
        <taxon>Domibacillus</taxon>
    </lineage>
</organism>
<feature type="compositionally biased region" description="Polar residues" evidence="1">
    <location>
        <begin position="42"/>
        <end position="58"/>
    </location>
</feature>
<evidence type="ECO:0000313" key="3">
    <source>
        <dbReference type="Proteomes" id="UP000186385"/>
    </source>
</evidence>
<evidence type="ECO:0000313" key="2">
    <source>
        <dbReference type="EMBL" id="SIR11544.1"/>
    </source>
</evidence>
<accession>A0A1N6YAE5</accession>
<sequence>MKHTEGMEKAMHANYGVGYAEYNQKHEVRMEVEQQREKDYQKSQQMAADVNRNFTNHI</sequence>
<dbReference type="EMBL" id="FTLX01000005">
    <property type="protein sequence ID" value="SIR11544.1"/>
    <property type="molecule type" value="Genomic_DNA"/>
</dbReference>
<name>A0A1N6YAE5_9BACI</name>
<dbReference type="Pfam" id="PF26149">
    <property type="entry name" value="YuzK"/>
    <property type="match status" value="1"/>
</dbReference>
<dbReference type="InterPro" id="IPR058676">
    <property type="entry name" value="YuzK"/>
</dbReference>
<feature type="region of interest" description="Disordered" evidence="1">
    <location>
        <begin position="30"/>
        <end position="58"/>
    </location>
</feature>
<gene>
    <name evidence="2" type="ORF">SAMN05443094_105212</name>
</gene>
<feature type="compositionally biased region" description="Basic and acidic residues" evidence="1">
    <location>
        <begin position="30"/>
        <end position="41"/>
    </location>
</feature>
<reference evidence="2 3" key="1">
    <citation type="submission" date="2017-01" db="EMBL/GenBank/DDBJ databases">
        <authorList>
            <person name="Mah S.A."/>
            <person name="Swanson W.J."/>
            <person name="Moy G.W."/>
            <person name="Vacquier V.D."/>
        </authorList>
    </citation>
    <scope>NUCLEOTIDE SEQUENCE [LARGE SCALE GENOMIC DNA]</scope>
    <source>
        <strain evidence="2 3">NIO-1016</strain>
    </source>
</reference>
<proteinExistence type="predicted"/>
<dbReference type="Proteomes" id="UP000186385">
    <property type="component" value="Unassembled WGS sequence"/>
</dbReference>
<dbReference type="STRING" id="1017273.SAMN05443094_105212"/>
<protein>
    <submittedName>
        <fullName evidence="2">Uncharacterized protein</fullName>
    </submittedName>
</protein>
<dbReference type="AlphaFoldDB" id="A0A1N6YAE5"/>